<feature type="region of interest" description="Disordered" evidence="7">
    <location>
        <begin position="173"/>
        <end position="208"/>
    </location>
</feature>
<feature type="domain" description="Glycosyl hydrolase family 13 catalytic" evidence="8">
    <location>
        <begin position="542"/>
        <end position="890"/>
    </location>
</feature>
<feature type="compositionally biased region" description="Low complexity" evidence="7">
    <location>
        <begin position="104"/>
        <end position="113"/>
    </location>
</feature>
<evidence type="ECO:0000256" key="7">
    <source>
        <dbReference type="SAM" id="MobiDB-lite"/>
    </source>
</evidence>
<comment type="catalytic activity">
    <reaction evidence="1">
        <text>Endohydrolysis of (1-&gt;4)-alpha-D-glucosidic linkages in polysaccharides containing three or more (1-&gt;4)-alpha-linked D-glucose units.</text>
        <dbReference type="EC" id="3.2.1.1"/>
    </reaction>
</comment>
<evidence type="ECO:0000259" key="8">
    <source>
        <dbReference type="SMART" id="SM00642"/>
    </source>
</evidence>
<dbReference type="Pfam" id="PF07821">
    <property type="entry name" value="Alpha-amyl_C2"/>
    <property type="match status" value="1"/>
</dbReference>
<gene>
    <name evidence="9" type="ORF">Bathy07g04740</name>
</gene>
<dbReference type="SUPFAM" id="SSF51445">
    <property type="entry name" value="(Trans)glycosidases"/>
    <property type="match status" value="1"/>
</dbReference>
<sequence length="989" mass="110201">MRTGSTTGGTSSSFASRRREFYATTTTSSSSKMMMMHVMNMERRSGLKKGGDKMTHQRRRLEKTTTTSAFFSSPAPPAEEEEEKEEGDFLTSSSKNSLSVTVENPSPSSSMSKNSRKNQCTKVFVEGPNRRGELASIASSLTSYGVDIIFAEAEAIGCVVDYYYDAASVSTKKKKNGSVASNESTTTTTRSPSSSSSQEEEEEEEEEISCAKNIFWVQLNDKMLDETQQEDLRAFLQDSLLPENNPTIDGETSTTQTTEDLFKKYTPELTPEKLSGTYVGTTEKVLAKNKEQLSTMPNIYGQAAMSELKLLRKKPNARQLLSSEARKESEAVVRSAQQLELAAAELAASAAALVSIERKSAQLECDMFDEEGKILSKEAEEECMKVDEGRSDLRALFERRMAAMEAALATRDRVRDSMRKPFGANGEKSKNAYEDAAAAAALRPPDSPSITVDADFLASEAFQKFAEETDTVVPYLDDLDLRRTRAQRISPTKELKEALVDKRLIDVRENAVKEEELTVTQPPLFSPLARPLPSTPCGNGKEIILQGFNWESCRSGEKFSQTWYDRIIEESSDIARAGFTAVWMPPPTTSVSKEGYMPTDFYNLNTFYGSEEELKECVKTLNEKSITAVADIVINHRCATQQDEQGRWNIYEGKLAWDQSAICSGNPAFGGTGNPKTGEDYGPAPNIDHRNESIRNDIKEWLNYLRDEIGFRGWRFDFVKGYNGVYSGEYVEATRPFLAFGEFWDTCSYTDGILEYDQRNHRQRTCNWVDASGGNTAAFDFTTKGVLQEACAKGEYWRLMDPDGRPPGLCGIWPSRAVLFLENHDTGSTLQHWPFPSHKLEEGYAYILTHPGTPTIFYDHWTAKETVMVDGTQAANGQLRECIETLIKIRKRVGISSRSAIQIMDSINAAKGYAARIGARRNVNSTNKVTEGASSDLDPDEPSICMKIGYDEWSPNQTQVGGREWKCVASGEGWAVWEDKAFMSEEDAL</sequence>
<dbReference type="InterPro" id="IPR013780">
    <property type="entry name" value="Glyco_hydro_b"/>
</dbReference>
<feature type="compositionally biased region" description="Basic and acidic residues" evidence="7">
    <location>
        <begin position="40"/>
        <end position="55"/>
    </location>
</feature>
<dbReference type="InterPro" id="IPR017853">
    <property type="entry name" value="GH"/>
</dbReference>
<dbReference type="SMART" id="SM00642">
    <property type="entry name" value="Aamy"/>
    <property type="match status" value="1"/>
</dbReference>
<dbReference type="STRING" id="41875.K8F1X1"/>
<evidence type="ECO:0000256" key="5">
    <source>
        <dbReference type="ARBA" id="ARBA00023295"/>
    </source>
</evidence>
<dbReference type="AlphaFoldDB" id="K8F1X1"/>
<evidence type="ECO:0000313" key="9">
    <source>
        <dbReference type="EMBL" id="CCO66062.1"/>
    </source>
</evidence>
<dbReference type="KEGG" id="bpg:Bathy07g04740"/>
<accession>K8F1X1</accession>
<dbReference type="GO" id="GO:0005509">
    <property type="term" value="F:calcium ion binding"/>
    <property type="evidence" value="ECO:0007669"/>
    <property type="project" value="InterPro"/>
</dbReference>
<feature type="compositionally biased region" description="Acidic residues" evidence="7">
    <location>
        <begin position="198"/>
        <end position="208"/>
    </location>
</feature>
<evidence type="ECO:0000256" key="3">
    <source>
        <dbReference type="ARBA" id="ARBA00012595"/>
    </source>
</evidence>
<dbReference type="PANTHER" id="PTHR43447">
    <property type="entry name" value="ALPHA-AMYLASE"/>
    <property type="match status" value="1"/>
</dbReference>
<protein>
    <recommendedName>
        <fullName evidence="3">alpha-amylase</fullName>
        <ecNumber evidence="3">3.2.1.1</ecNumber>
    </recommendedName>
    <alternativeName>
        <fullName evidence="6">1,4-alpha-D-glucan glucanohydrolase</fullName>
    </alternativeName>
</protein>
<feature type="region of interest" description="Disordered" evidence="7">
    <location>
        <begin position="1"/>
        <end position="119"/>
    </location>
</feature>
<keyword evidence="10" id="KW-1185">Reference proteome</keyword>
<dbReference type="InterPro" id="IPR006047">
    <property type="entry name" value="GH13_cat_dom"/>
</dbReference>
<dbReference type="CDD" id="cd11314">
    <property type="entry name" value="AmyAc_arch_bac_plant_AmyA"/>
    <property type="match status" value="1"/>
</dbReference>
<evidence type="ECO:0000256" key="6">
    <source>
        <dbReference type="ARBA" id="ARBA00030238"/>
    </source>
</evidence>
<feature type="compositionally biased region" description="Low complexity" evidence="7">
    <location>
        <begin position="1"/>
        <end position="13"/>
    </location>
</feature>
<dbReference type="Gene3D" id="2.60.40.1180">
    <property type="entry name" value="Golgi alpha-mannosidase II"/>
    <property type="match status" value="1"/>
</dbReference>
<dbReference type="Pfam" id="PF00128">
    <property type="entry name" value="Alpha-amylase"/>
    <property type="match status" value="1"/>
</dbReference>
<proteinExistence type="inferred from homology"/>
<dbReference type="EC" id="3.2.1.1" evidence="3"/>
<evidence type="ECO:0000256" key="2">
    <source>
        <dbReference type="ARBA" id="ARBA00008061"/>
    </source>
</evidence>
<feature type="compositionally biased region" description="Polar residues" evidence="7">
    <location>
        <begin position="90"/>
        <end position="103"/>
    </location>
</feature>
<feature type="compositionally biased region" description="Low complexity" evidence="7">
    <location>
        <begin position="64"/>
        <end position="73"/>
    </location>
</feature>
<dbReference type="OrthoDB" id="550577at2759"/>
<dbReference type="SUPFAM" id="SSF51011">
    <property type="entry name" value="Glycosyl hydrolase domain"/>
    <property type="match status" value="1"/>
</dbReference>
<dbReference type="RefSeq" id="XP_007511974.1">
    <property type="nucleotide sequence ID" value="XM_007511912.1"/>
</dbReference>
<evidence type="ECO:0000256" key="1">
    <source>
        <dbReference type="ARBA" id="ARBA00000548"/>
    </source>
</evidence>
<dbReference type="Gene3D" id="3.20.20.80">
    <property type="entry name" value="Glycosidases"/>
    <property type="match status" value="1"/>
</dbReference>
<keyword evidence="4" id="KW-0378">Hydrolase</keyword>
<dbReference type="GO" id="GO:0004556">
    <property type="term" value="F:alpha-amylase activity"/>
    <property type="evidence" value="ECO:0007669"/>
    <property type="project" value="UniProtKB-EC"/>
</dbReference>
<dbReference type="EMBL" id="FO082272">
    <property type="protein sequence ID" value="CCO66062.1"/>
    <property type="molecule type" value="Genomic_DNA"/>
</dbReference>
<evidence type="ECO:0000256" key="4">
    <source>
        <dbReference type="ARBA" id="ARBA00022801"/>
    </source>
</evidence>
<reference evidence="9 10" key="1">
    <citation type="submission" date="2011-10" db="EMBL/GenBank/DDBJ databases">
        <authorList>
            <person name="Genoscope - CEA"/>
        </authorList>
    </citation>
    <scope>NUCLEOTIDE SEQUENCE [LARGE SCALE GENOMIC DNA]</scope>
    <source>
        <strain evidence="9 10">RCC 1105</strain>
    </source>
</reference>
<feature type="compositionally biased region" description="Low complexity" evidence="7">
    <location>
        <begin position="178"/>
        <end position="197"/>
    </location>
</feature>
<dbReference type="InterPro" id="IPR012850">
    <property type="entry name" value="A-amylase_bs_C"/>
</dbReference>
<organism evidence="9 10">
    <name type="scientific">Bathycoccus prasinos</name>
    <dbReference type="NCBI Taxonomy" id="41875"/>
    <lineage>
        <taxon>Eukaryota</taxon>
        <taxon>Viridiplantae</taxon>
        <taxon>Chlorophyta</taxon>
        <taxon>Mamiellophyceae</taxon>
        <taxon>Mamiellales</taxon>
        <taxon>Bathycoccaceae</taxon>
        <taxon>Bathycoccus</taxon>
    </lineage>
</organism>
<comment type="similarity">
    <text evidence="2">Belongs to the glycosyl hydrolase 13 family.</text>
</comment>
<dbReference type="GeneID" id="19014963"/>
<feature type="compositionally biased region" description="Low complexity" evidence="7">
    <location>
        <begin position="24"/>
        <end position="36"/>
    </location>
</feature>
<evidence type="ECO:0000313" key="10">
    <source>
        <dbReference type="Proteomes" id="UP000198341"/>
    </source>
</evidence>
<dbReference type="eggNOG" id="KOG0471">
    <property type="taxonomic scope" value="Eukaryota"/>
</dbReference>
<keyword evidence="5" id="KW-0326">Glycosidase</keyword>
<feature type="compositionally biased region" description="Acidic residues" evidence="7">
    <location>
        <begin position="78"/>
        <end position="88"/>
    </location>
</feature>
<name>K8F1X1_9CHLO</name>
<dbReference type="GO" id="GO:0005975">
    <property type="term" value="P:carbohydrate metabolic process"/>
    <property type="evidence" value="ECO:0007669"/>
    <property type="project" value="InterPro"/>
</dbReference>
<dbReference type="Proteomes" id="UP000198341">
    <property type="component" value="Chromosome 7"/>
</dbReference>